<gene>
    <name evidence="7" type="ORF">A1507_02230</name>
</gene>
<dbReference type="PIRSF" id="PIRSF006278">
    <property type="entry name" value="ACCD_DCysDesulf"/>
    <property type="match status" value="1"/>
</dbReference>
<feature type="domain" description="Tryptophan synthase beta chain-like PALP" evidence="6">
    <location>
        <begin position="13"/>
        <end position="295"/>
    </location>
</feature>
<sequence>MHPRLQAFQTQLQPSPLTRIDDPLVSERGIELWLKRDDLLHPVVSGNKWRKLKYILNDALHRGADTVLSMGGAYSNHLHALAFAGRALGLNTVGYIRGERPAELNPTLLDLIAWGMELRFVSRQDYRQLRDFKTCDSLPGQKPGQYWLAEGGATALALQGVAESVAEIDVAFDTLAVACGTGTTLAGLIGAAPAGTQLIGVAALKGGEFLTDDIAALLNRSGESDRAAWRVLTDYHCGGFAKATPQLLDFIADFQHRHAIELEPVYTGKLLYALYDLIRSGYFPAEHRIVAVHTGGLQGKRSNA</sequence>
<accession>A0A177N4H4</accession>
<dbReference type="Gene3D" id="3.40.50.1100">
    <property type="match status" value="2"/>
</dbReference>
<dbReference type="GO" id="GO:0019148">
    <property type="term" value="F:D-cysteine desulfhydrase activity"/>
    <property type="evidence" value="ECO:0007669"/>
    <property type="project" value="TreeGrafter"/>
</dbReference>
<evidence type="ECO:0000313" key="8">
    <source>
        <dbReference type="Proteomes" id="UP000077857"/>
    </source>
</evidence>
<evidence type="ECO:0000256" key="1">
    <source>
        <dbReference type="ARBA" id="ARBA00001933"/>
    </source>
</evidence>
<comment type="caution">
    <text evidence="7">The sequence shown here is derived from an EMBL/GenBank/DDBJ whole genome shotgun (WGS) entry which is preliminary data.</text>
</comment>
<evidence type="ECO:0000256" key="2">
    <source>
        <dbReference type="ARBA" id="ARBA00008639"/>
    </source>
</evidence>
<dbReference type="SUPFAM" id="SSF53686">
    <property type="entry name" value="Tryptophan synthase beta subunit-like PLP-dependent enzymes"/>
    <property type="match status" value="1"/>
</dbReference>
<name>A0A177N4H4_9GAMM</name>
<evidence type="ECO:0000256" key="3">
    <source>
        <dbReference type="ARBA" id="ARBA00022898"/>
    </source>
</evidence>
<dbReference type="AlphaFoldDB" id="A0A177N4H4"/>
<proteinExistence type="inferred from homology"/>
<dbReference type="PANTHER" id="PTHR43780:SF2">
    <property type="entry name" value="1-AMINOCYCLOPROPANE-1-CARBOXYLATE DEAMINASE-RELATED"/>
    <property type="match status" value="1"/>
</dbReference>
<evidence type="ECO:0000256" key="4">
    <source>
        <dbReference type="PIRSR" id="PIRSR006278-1"/>
    </source>
</evidence>
<feature type="active site" description="Nucleophile" evidence="4">
    <location>
        <position position="75"/>
    </location>
</feature>
<dbReference type="InterPro" id="IPR036052">
    <property type="entry name" value="TrpB-like_PALP_sf"/>
</dbReference>
<evidence type="ECO:0000256" key="5">
    <source>
        <dbReference type="PIRSR" id="PIRSR006278-2"/>
    </source>
</evidence>
<evidence type="ECO:0000313" key="7">
    <source>
        <dbReference type="EMBL" id="OAI12514.1"/>
    </source>
</evidence>
<organism evidence="7 8">
    <name type="scientific">Methylomonas koyamae</name>
    <dbReference type="NCBI Taxonomy" id="702114"/>
    <lineage>
        <taxon>Bacteria</taxon>
        <taxon>Pseudomonadati</taxon>
        <taxon>Pseudomonadota</taxon>
        <taxon>Gammaproteobacteria</taxon>
        <taxon>Methylococcales</taxon>
        <taxon>Methylococcaceae</taxon>
        <taxon>Methylomonas</taxon>
    </lineage>
</organism>
<protein>
    <submittedName>
        <fullName evidence="7">1-aminocyclopropane-1-carboxylate deaminase</fullName>
    </submittedName>
</protein>
<evidence type="ECO:0000259" key="6">
    <source>
        <dbReference type="Pfam" id="PF00291"/>
    </source>
</evidence>
<reference evidence="7 8" key="1">
    <citation type="submission" date="2016-03" db="EMBL/GenBank/DDBJ databases">
        <authorList>
            <person name="Ploux O."/>
        </authorList>
    </citation>
    <scope>NUCLEOTIDE SEQUENCE [LARGE SCALE GENOMIC DNA]</scope>
    <source>
        <strain evidence="7 8">R-45378</strain>
    </source>
</reference>
<dbReference type="InterPro" id="IPR027278">
    <property type="entry name" value="ACCD_DCysDesulf"/>
</dbReference>
<comment type="cofactor">
    <cofactor evidence="1">
        <name>pyridoxal 5'-phosphate</name>
        <dbReference type="ChEBI" id="CHEBI:597326"/>
    </cofactor>
</comment>
<comment type="similarity">
    <text evidence="2">Belongs to the ACC deaminase/D-cysteine desulfhydrase family.</text>
</comment>
<keyword evidence="3 5" id="KW-0663">Pyridoxal phosphate</keyword>
<dbReference type="InterPro" id="IPR001926">
    <property type="entry name" value="TrpB-like_PALP"/>
</dbReference>
<dbReference type="Proteomes" id="UP000077857">
    <property type="component" value="Unassembled WGS sequence"/>
</dbReference>
<dbReference type="EMBL" id="LUUJ01000110">
    <property type="protein sequence ID" value="OAI12514.1"/>
    <property type="molecule type" value="Genomic_DNA"/>
</dbReference>
<feature type="modified residue" description="N6-(pyridoxal phosphate)lysine" evidence="5">
    <location>
        <position position="48"/>
    </location>
</feature>
<dbReference type="PANTHER" id="PTHR43780">
    <property type="entry name" value="1-AMINOCYCLOPROPANE-1-CARBOXYLATE DEAMINASE-RELATED"/>
    <property type="match status" value="1"/>
</dbReference>
<dbReference type="Pfam" id="PF00291">
    <property type="entry name" value="PALP"/>
    <property type="match status" value="1"/>
</dbReference>